<name>A0AAV6WIW2_9LAMI</name>
<dbReference type="GO" id="GO:0015297">
    <property type="term" value="F:antiporter activity"/>
    <property type="evidence" value="ECO:0007669"/>
    <property type="project" value="InterPro"/>
</dbReference>
<comment type="caution">
    <text evidence="4">The sequence shown here is derived from an EMBL/GenBank/DDBJ whole genome shotgun (WGS) entry which is preliminary data.</text>
</comment>
<dbReference type="InterPro" id="IPR002528">
    <property type="entry name" value="MATE_fam"/>
</dbReference>
<reference evidence="4" key="1">
    <citation type="submission" date="2019-10" db="EMBL/GenBank/DDBJ databases">
        <authorList>
            <person name="Zhang R."/>
            <person name="Pan Y."/>
            <person name="Wang J."/>
            <person name="Ma R."/>
            <person name="Yu S."/>
        </authorList>
    </citation>
    <scope>NUCLEOTIDE SEQUENCE</scope>
    <source>
        <strain evidence="4">LA-IB0</strain>
        <tissue evidence="4">Leaf</tissue>
    </source>
</reference>
<sequence>MVDVNASTMPGSLVDEDNAVSKDSIDVRTMSVPHTSTESVNTTTMDLLFPNNMENDIGNNMGTRAETIPIVTPPPTYQESSSQVPCDTSFDPGCVEAESNIPLRKSARVTKLPSHLQDYDVSYSNSACLYPLSASFDDPHVPTSTTKERDHCMAITRAIYDPYPIVLAFCLCYEFRGPWSNGCTMHVLMEFGEFMYIFGGWCPESWRGFSLTALNDIFPVVKLSISSGVMVCVRVANELGRGDAKVAKFSIKVLISTSTLIGLLFWVLCLVFGNKIGYLFTKDEEVARSVSDLSILLAFSVLLNGIYPVLTGVAIGAGLQTKMAIINLICFYLIGLPIGAVLGYVTHLPVKGIWIEMISGVVAQTLALIFMTWRTNWDKEVCITSSRLNRWYLKSEEENNLETK</sequence>
<keyword evidence="3" id="KW-0472">Membrane</keyword>
<dbReference type="GO" id="GO:0016020">
    <property type="term" value="C:membrane"/>
    <property type="evidence" value="ECO:0007669"/>
    <property type="project" value="InterPro"/>
</dbReference>
<evidence type="ECO:0000256" key="3">
    <source>
        <dbReference type="SAM" id="Phobius"/>
    </source>
</evidence>
<feature type="transmembrane region" description="Helical" evidence="3">
    <location>
        <begin position="324"/>
        <end position="346"/>
    </location>
</feature>
<dbReference type="Proteomes" id="UP000826271">
    <property type="component" value="Unassembled WGS sequence"/>
</dbReference>
<keyword evidence="3" id="KW-0812">Transmembrane</keyword>
<comment type="similarity">
    <text evidence="1">Belongs to the multi antimicrobial extrusion (MATE) (TC 2.A.66.1) family.</text>
</comment>
<dbReference type="GO" id="GO:0042910">
    <property type="term" value="F:xenobiotic transmembrane transporter activity"/>
    <property type="evidence" value="ECO:0007669"/>
    <property type="project" value="InterPro"/>
</dbReference>
<dbReference type="PANTHER" id="PTHR11206">
    <property type="entry name" value="MULTIDRUG RESISTANCE PROTEIN"/>
    <property type="match status" value="1"/>
</dbReference>
<gene>
    <name evidence="4" type="ORF">BUALT_Bualt16G0106200</name>
</gene>
<accession>A0AAV6WIW2</accession>
<organism evidence="4 5">
    <name type="scientific">Buddleja alternifolia</name>
    <dbReference type="NCBI Taxonomy" id="168488"/>
    <lineage>
        <taxon>Eukaryota</taxon>
        <taxon>Viridiplantae</taxon>
        <taxon>Streptophyta</taxon>
        <taxon>Embryophyta</taxon>
        <taxon>Tracheophyta</taxon>
        <taxon>Spermatophyta</taxon>
        <taxon>Magnoliopsida</taxon>
        <taxon>eudicotyledons</taxon>
        <taxon>Gunneridae</taxon>
        <taxon>Pentapetalae</taxon>
        <taxon>asterids</taxon>
        <taxon>lamiids</taxon>
        <taxon>Lamiales</taxon>
        <taxon>Scrophulariaceae</taxon>
        <taxon>Buddlejeae</taxon>
        <taxon>Buddleja</taxon>
    </lineage>
</organism>
<dbReference type="Pfam" id="PF01554">
    <property type="entry name" value="MatE"/>
    <property type="match status" value="1"/>
</dbReference>
<proteinExistence type="inferred from homology"/>
<dbReference type="AlphaFoldDB" id="A0AAV6WIW2"/>
<evidence type="ECO:0000313" key="4">
    <source>
        <dbReference type="EMBL" id="KAG8367759.1"/>
    </source>
</evidence>
<keyword evidence="3" id="KW-1133">Transmembrane helix</keyword>
<evidence type="ECO:0000313" key="5">
    <source>
        <dbReference type="Proteomes" id="UP000826271"/>
    </source>
</evidence>
<keyword evidence="5" id="KW-1185">Reference proteome</keyword>
<evidence type="ECO:0000256" key="2">
    <source>
        <dbReference type="SAM" id="MobiDB-lite"/>
    </source>
</evidence>
<feature type="transmembrane region" description="Helical" evidence="3">
    <location>
        <begin position="249"/>
        <end position="273"/>
    </location>
</feature>
<evidence type="ECO:0000256" key="1">
    <source>
        <dbReference type="ARBA" id="ARBA00010199"/>
    </source>
</evidence>
<feature type="region of interest" description="Disordered" evidence="2">
    <location>
        <begin position="1"/>
        <end position="20"/>
    </location>
</feature>
<feature type="transmembrane region" description="Helical" evidence="3">
    <location>
        <begin position="293"/>
        <end position="317"/>
    </location>
</feature>
<feature type="compositionally biased region" description="Polar residues" evidence="2">
    <location>
        <begin position="1"/>
        <end position="10"/>
    </location>
</feature>
<feature type="transmembrane region" description="Helical" evidence="3">
    <location>
        <begin position="352"/>
        <end position="373"/>
    </location>
</feature>
<dbReference type="EMBL" id="WHWC01000016">
    <property type="protein sequence ID" value="KAG8367759.1"/>
    <property type="molecule type" value="Genomic_DNA"/>
</dbReference>
<protein>
    <submittedName>
        <fullName evidence="4">Uncharacterized protein</fullName>
    </submittedName>
</protein>